<evidence type="ECO:0000256" key="3">
    <source>
        <dbReference type="ARBA" id="ARBA00022806"/>
    </source>
</evidence>
<feature type="region of interest" description="Disordered" evidence="5">
    <location>
        <begin position="139"/>
        <end position="264"/>
    </location>
</feature>
<feature type="domain" description="Helicase ATP-binding" evidence="6">
    <location>
        <begin position="364"/>
        <end position="488"/>
    </location>
</feature>
<dbReference type="InterPro" id="IPR027417">
    <property type="entry name" value="P-loop_NTPase"/>
</dbReference>
<dbReference type="EMBL" id="VIEB01003428">
    <property type="protein sequence ID" value="TQD69483.1"/>
    <property type="molecule type" value="Genomic_DNA"/>
</dbReference>
<accession>A0A540K5J1</accession>
<evidence type="ECO:0000259" key="6">
    <source>
        <dbReference type="PROSITE" id="PS51192"/>
    </source>
</evidence>
<dbReference type="GO" id="GO:0016787">
    <property type="term" value="F:hydrolase activity"/>
    <property type="evidence" value="ECO:0007669"/>
    <property type="project" value="UniProtKB-KW"/>
</dbReference>
<feature type="region of interest" description="Disordered" evidence="5">
    <location>
        <begin position="1"/>
        <end position="23"/>
    </location>
</feature>
<dbReference type="CDD" id="cd00268">
    <property type="entry name" value="DEADc"/>
    <property type="match status" value="1"/>
</dbReference>
<keyword evidence="3" id="KW-0347">Helicase</keyword>
<evidence type="ECO:0000313" key="7">
    <source>
        <dbReference type="EMBL" id="TQD69483.1"/>
    </source>
</evidence>
<gene>
    <name evidence="7" type="ORF">C1H46_044984</name>
</gene>
<dbReference type="InterPro" id="IPR014001">
    <property type="entry name" value="Helicase_ATP-bd"/>
</dbReference>
<reference evidence="7 8" key="1">
    <citation type="journal article" date="2019" name="G3 (Bethesda)">
        <title>Sequencing of a Wild Apple (Malus baccata) Genome Unravels the Differences Between Cultivated and Wild Apple Species Regarding Disease Resistance and Cold Tolerance.</title>
        <authorList>
            <person name="Chen X."/>
        </authorList>
    </citation>
    <scope>NUCLEOTIDE SEQUENCE [LARGE SCALE GENOMIC DNA]</scope>
    <source>
        <strain evidence="8">cv. Shandingzi</strain>
        <tissue evidence="7">Leaves</tissue>
    </source>
</reference>
<evidence type="ECO:0000256" key="1">
    <source>
        <dbReference type="ARBA" id="ARBA00022741"/>
    </source>
</evidence>
<evidence type="ECO:0000256" key="2">
    <source>
        <dbReference type="ARBA" id="ARBA00022801"/>
    </source>
</evidence>
<keyword evidence="8" id="KW-1185">Reference proteome</keyword>
<dbReference type="InterPro" id="IPR011545">
    <property type="entry name" value="DEAD/DEAH_box_helicase_dom"/>
</dbReference>
<sequence length="488" mass="54463">MLAKVPAPAAVNHHHHHHPLRPKRLEPESWMAGTHSCKYLYLHQTRKWGISCSFSQRPTDNPAAAAEASYDLMDDFIVLGQDNTAPPTPTTRNTTTHRVWVGIEHVPPFTGNDRQPAPTTRRVAQSFGRLKVHRVKSIAEKPSRIKQEIDESDDEVNVQDAPPFVNSPSRLEFDGKKNRADARGLGGRRSSDSHSKEFRDMRRRKGTANNMDHSPVKRTENGFEPISDKLNKQHKPYRSDTNIARQKDSAPRGSSAHSKGWGNGGGSMYDLAELPDLNQRRKFSTDNDFFSRKSFRDVGCSEYMIECLKRQLFQRPSHIQLGCCRLIAKGCLFPIPNTDIASLAKVSKFHPPGKFMLSQPAMAFAPVVEGKTSIIADQSGSGKTLAYLAPVIQRLREEELQGLSKSSSLSPRVVILVPTAELASQVLGVCRSMSKFGVPVRSMVVTGGHRQKTQMESLEQGADILIATPGRFMYLIKEGFVHLSNLRW</sequence>
<keyword evidence="4" id="KW-0067">ATP-binding</keyword>
<dbReference type="PANTHER" id="PTHR47960">
    <property type="entry name" value="DEAD-BOX ATP-DEPENDENT RNA HELICASE 50"/>
    <property type="match status" value="1"/>
</dbReference>
<feature type="compositionally biased region" description="Basic residues" evidence="5">
    <location>
        <begin position="12"/>
        <end position="22"/>
    </location>
</feature>
<dbReference type="STRING" id="106549.A0A540K5J1"/>
<evidence type="ECO:0000256" key="4">
    <source>
        <dbReference type="ARBA" id="ARBA00022840"/>
    </source>
</evidence>
<dbReference type="Proteomes" id="UP000315295">
    <property type="component" value="Unassembled WGS sequence"/>
</dbReference>
<comment type="caution">
    <text evidence="7">The sequence shown here is derived from an EMBL/GenBank/DDBJ whole genome shotgun (WGS) entry which is preliminary data.</text>
</comment>
<dbReference type="GO" id="GO:0003676">
    <property type="term" value="F:nucleic acid binding"/>
    <property type="evidence" value="ECO:0007669"/>
    <property type="project" value="InterPro"/>
</dbReference>
<dbReference type="SUPFAM" id="SSF52540">
    <property type="entry name" value="P-loop containing nucleoside triphosphate hydrolases"/>
    <property type="match status" value="1"/>
</dbReference>
<keyword evidence="2" id="KW-0378">Hydrolase</keyword>
<dbReference type="PROSITE" id="PS51192">
    <property type="entry name" value="HELICASE_ATP_BIND_1"/>
    <property type="match status" value="1"/>
</dbReference>
<dbReference type="Gene3D" id="3.40.50.300">
    <property type="entry name" value="P-loop containing nucleotide triphosphate hydrolases"/>
    <property type="match status" value="1"/>
</dbReference>
<name>A0A540K5J1_MALBA</name>
<dbReference type="Pfam" id="PF00270">
    <property type="entry name" value="DEAD"/>
    <property type="match status" value="1"/>
</dbReference>
<dbReference type="GO" id="GO:0005524">
    <property type="term" value="F:ATP binding"/>
    <property type="evidence" value="ECO:0007669"/>
    <property type="project" value="UniProtKB-KW"/>
</dbReference>
<evidence type="ECO:0000256" key="5">
    <source>
        <dbReference type="SAM" id="MobiDB-lite"/>
    </source>
</evidence>
<feature type="compositionally biased region" description="Basic and acidic residues" evidence="5">
    <location>
        <begin position="171"/>
        <end position="182"/>
    </location>
</feature>
<dbReference type="AlphaFoldDB" id="A0A540K5J1"/>
<feature type="compositionally biased region" description="Basic and acidic residues" evidence="5">
    <location>
        <begin position="189"/>
        <end position="200"/>
    </location>
</feature>
<feature type="compositionally biased region" description="Basic and acidic residues" evidence="5">
    <location>
        <begin position="139"/>
        <end position="149"/>
    </location>
</feature>
<organism evidence="7 8">
    <name type="scientific">Malus baccata</name>
    <name type="common">Siberian crab apple</name>
    <name type="synonym">Pyrus baccata</name>
    <dbReference type="NCBI Taxonomy" id="106549"/>
    <lineage>
        <taxon>Eukaryota</taxon>
        <taxon>Viridiplantae</taxon>
        <taxon>Streptophyta</taxon>
        <taxon>Embryophyta</taxon>
        <taxon>Tracheophyta</taxon>
        <taxon>Spermatophyta</taxon>
        <taxon>Magnoliopsida</taxon>
        <taxon>eudicotyledons</taxon>
        <taxon>Gunneridae</taxon>
        <taxon>Pentapetalae</taxon>
        <taxon>rosids</taxon>
        <taxon>fabids</taxon>
        <taxon>Rosales</taxon>
        <taxon>Rosaceae</taxon>
        <taxon>Amygdaloideae</taxon>
        <taxon>Maleae</taxon>
        <taxon>Malus</taxon>
    </lineage>
</organism>
<proteinExistence type="predicted"/>
<keyword evidence="1" id="KW-0547">Nucleotide-binding</keyword>
<dbReference type="InterPro" id="IPR044742">
    <property type="entry name" value="DEAD/DEAH_RhlB"/>
</dbReference>
<feature type="compositionally biased region" description="Basic and acidic residues" evidence="5">
    <location>
        <begin position="214"/>
        <end position="231"/>
    </location>
</feature>
<dbReference type="GO" id="GO:0004386">
    <property type="term" value="F:helicase activity"/>
    <property type="evidence" value="ECO:0007669"/>
    <property type="project" value="UniProtKB-KW"/>
</dbReference>
<evidence type="ECO:0000313" key="8">
    <source>
        <dbReference type="Proteomes" id="UP000315295"/>
    </source>
</evidence>
<protein>
    <recommendedName>
        <fullName evidence="6">Helicase ATP-binding domain-containing protein</fullName>
    </recommendedName>
</protein>